<organism evidence="2">
    <name type="scientific">viral metagenome</name>
    <dbReference type="NCBI Taxonomy" id="1070528"/>
    <lineage>
        <taxon>unclassified sequences</taxon>
        <taxon>metagenomes</taxon>
        <taxon>organismal metagenomes</taxon>
    </lineage>
</organism>
<keyword evidence="1" id="KW-0472">Membrane</keyword>
<evidence type="ECO:0000256" key="1">
    <source>
        <dbReference type="SAM" id="Phobius"/>
    </source>
</evidence>
<protein>
    <recommendedName>
        <fullName evidence="3">Lipoprotein</fullName>
    </recommendedName>
</protein>
<evidence type="ECO:0000313" key="2">
    <source>
        <dbReference type="EMBL" id="QJA94115.1"/>
    </source>
</evidence>
<dbReference type="AlphaFoldDB" id="A0A6M3LMX0"/>
<sequence length="104" mass="11384">MLKKTISALLVISFLFVFACGNTMVLDVPAKTTTGYKTATIGTYGLINKDDDMNPNVKYRLIVGNFIWSIILAETIIAPIYFIGFSIYEPVGVKTGNEVKGEKG</sequence>
<keyword evidence="1" id="KW-1133">Transmembrane helix</keyword>
<accession>A0A6M3LMX0</accession>
<feature type="transmembrane region" description="Helical" evidence="1">
    <location>
        <begin position="66"/>
        <end position="88"/>
    </location>
</feature>
<gene>
    <name evidence="2" type="ORF">MM415B03994_0011</name>
</gene>
<proteinExistence type="predicted"/>
<evidence type="ECO:0008006" key="3">
    <source>
        <dbReference type="Google" id="ProtNLM"/>
    </source>
</evidence>
<dbReference type="EMBL" id="MT143204">
    <property type="protein sequence ID" value="QJA94115.1"/>
    <property type="molecule type" value="Genomic_DNA"/>
</dbReference>
<keyword evidence="1" id="KW-0812">Transmembrane</keyword>
<dbReference type="PROSITE" id="PS51257">
    <property type="entry name" value="PROKAR_LIPOPROTEIN"/>
    <property type="match status" value="1"/>
</dbReference>
<reference evidence="2" key="1">
    <citation type="submission" date="2020-03" db="EMBL/GenBank/DDBJ databases">
        <title>The deep terrestrial virosphere.</title>
        <authorList>
            <person name="Holmfeldt K."/>
            <person name="Nilsson E."/>
            <person name="Simone D."/>
            <person name="Lopez-Fernandez M."/>
            <person name="Wu X."/>
            <person name="de Brujin I."/>
            <person name="Lundin D."/>
            <person name="Andersson A."/>
            <person name="Bertilsson S."/>
            <person name="Dopson M."/>
        </authorList>
    </citation>
    <scope>NUCLEOTIDE SEQUENCE</scope>
    <source>
        <strain evidence="2">MM415B03994</strain>
    </source>
</reference>
<name>A0A6M3LMX0_9ZZZZ</name>